<proteinExistence type="predicted"/>
<dbReference type="CDD" id="cd00093">
    <property type="entry name" value="HTH_XRE"/>
    <property type="match status" value="1"/>
</dbReference>
<evidence type="ECO:0000313" key="2">
    <source>
        <dbReference type="Proteomes" id="UP000595446"/>
    </source>
</evidence>
<dbReference type="GO" id="GO:0003677">
    <property type="term" value="F:DNA binding"/>
    <property type="evidence" value="ECO:0007669"/>
    <property type="project" value="InterPro"/>
</dbReference>
<gene>
    <name evidence="1" type="ORF">MHEC_19280</name>
</gene>
<dbReference type="Gene3D" id="1.10.260.40">
    <property type="entry name" value="lambda repressor-like DNA-binding domains"/>
    <property type="match status" value="1"/>
</dbReference>
<organism evidence="1 2">
    <name type="scientific">Mycobacterium heckeshornense</name>
    <dbReference type="NCBI Taxonomy" id="110505"/>
    <lineage>
        <taxon>Bacteria</taxon>
        <taxon>Bacillati</taxon>
        <taxon>Actinomycetota</taxon>
        <taxon>Actinomycetes</taxon>
        <taxon>Mycobacteriales</taxon>
        <taxon>Mycobacteriaceae</taxon>
        <taxon>Mycobacterium</taxon>
    </lineage>
</organism>
<evidence type="ECO:0000313" key="1">
    <source>
        <dbReference type="EMBL" id="BCO35495.1"/>
    </source>
</evidence>
<dbReference type="RefSeq" id="WP_048890582.1">
    <property type="nucleotide sequence ID" value="NZ_AP024237.1"/>
</dbReference>
<protein>
    <submittedName>
        <fullName evidence="1">Uncharacterized protein</fullName>
    </submittedName>
</protein>
<dbReference type="AlphaFoldDB" id="A0A2G8AVJ1"/>
<name>A0A2G8AVJ1_9MYCO</name>
<keyword evidence="2" id="KW-1185">Reference proteome</keyword>
<dbReference type="Proteomes" id="UP000595446">
    <property type="component" value="Chromosome"/>
</dbReference>
<dbReference type="InterPro" id="IPR010982">
    <property type="entry name" value="Lambda_DNA-bd_dom_sf"/>
</dbReference>
<dbReference type="InterPro" id="IPR001387">
    <property type="entry name" value="Cro/C1-type_HTH"/>
</dbReference>
<reference evidence="1 2" key="1">
    <citation type="submission" date="2020-12" db="EMBL/GenBank/DDBJ databases">
        <title>Complete genome sequence of Mycobacterium heckeshornense JCM 15655T, closely related to a pathogenic non-tuberculous mycobacterial species Mycobacterium xenopi.</title>
        <authorList>
            <person name="Yoshida M."/>
            <person name="Fukano H."/>
            <person name="Asakura T."/>
            <person name="Suzuki M."/>
            <person name="Hoshino Y."/>
        </authorList>
    </citation>
    <scope>NUCLEOTIDE SEQUENCE [LARGE SCALE GENOMIC DNA]</scope>
    <source>
        <strain evidence="1 2">JCM 15655</strain>
    </source>
</reference>
<accession>A0A2G8AVJ1</accession>
<sequence length="240" mass="25813">MTGRESLAAVVGQNAARLRVAAGLTQEQFAGYARAAGLRWTASKVADFERGRRELAFGTVLAVSLALSRAAADAKQRGIGPGGSVTLADLVETDATVVLTPDGPDPLGSAVAGVCRGQPWPSEPAELYGFQALEMQRVHRRVIEAALSKALVDGLIDPNLTAADLEQMRQRSGLAEDRVAQRLKVSRDRLAAVSFRLWQGRTFSEERDRRAGPRANAQKKGRIARELRAELEKALSDGDD</sequence>
<dbReference type="SUPFAM" id="SSF47413">
    <property type="entry name" value="lambda repressor-like DNA-binding domains"/>
    <property type="match status" value="1"/>
</dbReference>
<dbReference type="EMBL" id="AP024237">
    <property type="protein sequence ID" value="BCO35495.1"/>
    <property type="molecule type" value="Genomic_DNA"/>
</dbReference>
<dbReference type="OrthoDB" id="5117551at2"/>